<keyword evidence="2" id="KW-0732">Signal</keyword>
<feature type="signal peptide" evidence="2">
    <location>
        <begin position="1"/>
        <end position="21"/>
    </location>
</feature>
<feature type="compositionally biased region" description="Polar residues" evidence="1">
    <location>
        <begin position="280"/>
        <end position="290"/>
    </location>
</feature>
<dbReference type="InterPro" id="IPR021457">
    <property type="entry name" value="DUF3108"/>
</dbReference>
<proteinExistence type="predicted"/>
<evidence type="ECO:0000256" key="1">
    <source>
        <dbReference type="SAM" id="MobiDB-lite"/>
    </source>
</evidence>
<evidence type="ECO:0000313" key="3">
    <source>
        <dbReference type="EMBL" id="RDV03791.1"/>
    </source>
</evidence>
<accession>A0A371B8T6</accession>
<gene>
    <name evidence="3" type="ORF">DXH78_03835</name>
</gene>
<protein>
    <submittedName>
        <fullName evidence="3">DUF3108 domain-containing protein</fullName>
    </submittedName>
</protein>
<organism evidence="3 4">
    <name type="scientific">Undibacter mobilis</name>
    <dbReference type="NCBI Taxonomy" id="2292256"/>
    <lineage>
        <taxon>Bacteria</taxon>
        <taxon>Pseudomonadati</taxon>
        <taxon>Pseudomonadota</taxon>
        <taxon>Alphaproteobacteria</taxon>
        <taxon>Hyphomicrobiales</taxon>
        <taxon>Nitrobacteraceae</taxon>
        <taxon>Undibacter</taxon>
    </lineage>
</organism>
<feature type="region of interest" description="Disordered" evidence="1">
    <location>
        <begin position="265"/>
        <end position="290"/>
    </location>
</feature>
<keyword evidence="4" id="KW-1185">Reference proteome</keyword>
<comment type="caution">
    <text evidence="3">The sequence shown here is derived from an EMBL/GenBank/DDBJ whole genome shotgun (WGS) entry which is preliminary data.</text>
</comment>
<dbReference type="EMBL" id="QRGO01000001">
    <property type="protein sequence ID" value="RDV03791.1"/>
    <property type="molecule type" value="Genomic_DNA"/>
</dbReference>
<reference evidence="4" key="1">
    <citation type="submission" date="2018-08" db="EMBL/GenBank/DDBJ databases">
        <authorList>
            <person name="Kim S.-J."/>
            <person name="Jung G.-Y."/>
        </authorList>
    </citation>
    <scope>NUCLEOTIDE SEQUENCE [LARGE SCALE GENOMIC DNA]</scope>
    <source>
        <strain evidence="4">GY_H</strain>
    </source>
</reference>
<sequence length="290" mass="30512">MVLAAPVAALCAVLVSGQAGAQARLDARYTASLAGLPIGEGGWTIVIGETEYSATATGTTTGLMKAFTGGHGQTVTQGTLQAGKPAVASYVASIQSYKKGNEIRLKVDAGTVKELKLNPPAETEPERVPVTDASKSGVLDPMTATLVRMPASGELMSAEACQRKLPVFDGRLRYDLNLAFKRMGEVKAAKGYAGPVVVCSVYFTPVAGYIPTRAAIKYLQEQRNIEIWLAPIGGTRVLVPIRIEGPTPVGRAVLEADEFVVTALPPTERASARPKDKSTKAAQTETKTTP</sequence>
<dbReference type="Proteomes" id="UP000263993">
    <property type="component" value="Unassembled WGS sequence"/>
</dbReference>
<name>A0A371B8T6_9BRAD</name>
<evidence type="ECO:0000313" key="4">
    <source>
        <dbReference type="Proteomes" id="UP000263993"/>
    </source>
</evidence>
<dbReference type="Pfam" id="PF11306">
    <property type="entry name" value="DUF3108"/>
    <property type="match status" value="1"/>
</dbReference>
<feature type="chain" id="PRO_5016629747" evidence="2">
    <location>
        <begin position="22"/>
        <end position="290"/>
    </location>
</feature>
<dbReference type="OrthoDB" id="7630100at2"/>
<feature type="compositionally biased region" description="Basic and acidic residues" evidence="1">
    <location>
        <begin position="270"/>
        <end position="279"/>
    </location>
</feature>
<dbReference type="AlphaFoldDB" id="A0A371B8T6"/>
<evidence type="ECO:0000256" key="2">
    <source>
        <dbReference type="SAM" id="SignalP"/>
    </source>
</evidence>